<dbReference type="GO" id="GO:0003899">
    <property type="term" value="F:DNA-directed RNA polymerase activity"/>
    <property type="evidence" value="ECO:0007669"/>
    <property type="project" value="InterPro"/>
</dbReference>
<dbReference type="EMBL" id="LUUI01000010">
    <property type="protein sequence ID" value="OAI21469.1"/>
    <property type="molecule type" value="Genomic_DNA"/>
</dbReference>
<comment type="caution">
    <text evidence="6">The sequence shown here is derived from an EMBL/GenBank/DDBJ whole genome shotgun (WGS) entry which is preliminary data.</text>
</comment>
<dbReference type="InterPro" id="IPR037068">
    <property type="entry name" value="DNA_primase_core_N_sf"/>
</dbReference>
<feature type="compositionally biased region" description="Basic and acidic residues" evidence="4">
    <location>
        <begin position="1891"/>
        <end position="1921"/>
    </location>
</feature>
<name>A0A177NWA5_9GAMM</name>
<dbReference type="Gene3D" id="3.40.1360.10">
    <property type="match status" value="1"/>
</dbReference>
<dbReference type="GO" id="GO:0003677">
    <property type="term" value="F:DNA binding"/>
    <property type="evidence" value="ECO:0007669"/>
    <property type="project" value="InterPro"/>
</dbReference>
<evidence type="ECO:0000259" key="5">
    <source>
        <dbReference type="PROSITE" id="PS50878"/>
    </source>
</evidence>
<feature type="domain" description="Reverse transcriptase" evidence="5">
    <location>
        <begin position="627"/>
        <end position="884"/>
    </location>
</feature>
<dbReference type="Pfam" id="PF13155">
    <property type="entry name" value="Toprim_2"/>
    <property type="match status" value="1"/>
</dbReference>
<accession>A0A177NWA5</accession>
<dbReference type="OrthoDB" id="7604950at2"/>
<dbReference type="Gene3D" id="3.90.980.10">
    <property type="entry name" value="DNA primase, catalytic core, N-terminal domain"/>
    <property type="match status" value="1"/>
</dbReference>
<keyword evidence="3" id="KW-0862">Zinc</keyword>
<keyword evidence="1" id="KW-0479">Metal-binding</keyword>
<dbReference type="Pfam" id="PF01807">
    <property type="entry name" value="Zn_ribbon_DnaG"/>
    <property type="match status" value="1"/>
</dbReference>
<evidence type="ECO:0000313" key="6">
    <source>
        <dbReference type="EMBL" id="OAI21469.1"/>
    </source>
</evidence>
<dbReference type="PANTHER" id="PTHR30313:SF2">
    <property type="entry name" value="DNA PRIMASE"/>
    <property type="match status" value="1"/>
</dbReference>
<protein>
    <recommendedName>
        <fullName evidence="5">Reverse transcriptase domain-containing protein</fullName>
    </recommendedName>
</protein>
<sequence>MPKINYEKIIQSVSIDEVAKRLGMDLRKETATSWKTLCPFHDDTTPSLLIDSSRDRGPQHFHCYACGAHGDVIDLVKEQLKLDFKAAVEWLAPGSFNSAKGKRPVALNSASITDSDNHAGLKLGYQTYKDGQDTAKFEDWAKERQLDAVVLRRAGFVYAANNFLSRKLASEKDASKRRERSGLLEDAHLVRKFFPGVTATDHLPQSAVDSAINQYSDFFIGDRIVFPLYDENKQLVGLGGRSVEGMGSSASPKYQFTRGFPKATVLYRAEQAFKQVQSEAKQGNKNINLYLCEGFLDALRFESLGMPAVAIMGSSVTKQQAQLLRVLSDGLPKDATLTVVVSFDRDEAGLRGAAHACLELMQASAEYAPVECGFLWPQTSQLTEIGIDPEKVKDPNDYLQELKREAAANLIGSATYQPALAVLADEFCVSAEEILNDSVWAAAPRSRKFRAFTRAFSRLKKAAGKDAAALLKNSEPTVSALAEWIAFADQSVQEAHRSLSEEFLNDVQARLNHSRILAYMGSKRGELPCDEPRWERLDIAATAFNALLADRLNSPVSGGPIASYDAVWVPRVFGGSEYRLKMMPCPEDLIIQQYLLNEILSERWDHKALTDSPFSRMIPAVRYYREERRTITTGFDSKGDGCWGELPRTLSFAYQIDMDVLEGRQPASDQGMYRPFHDCWRDFMRSLAKQATEIGYVYSIRLDVKRYYDRLRQYVVRDRLQARLQAALESVADDTPGFAELLHFDGSHPSAAIKTTTTLDRLAEYLFGVCYKRPDTGLDDETDALMGIPQGPVLSAWIGSAALFPVDEEAYRFMDRLNTDRVRVGYARYVDDIVLLADSPTILEEMREAIDRCTRKLELTLLAKADEIPAMSAEDFSDYINQGRALAASGPAWEPPLVGDGESGWDFWSVTPTTDRQSALQLLHNVELYKASKLTLLQTVKTAFQAPDLRTSELSKAARLIWYSIASEQCESINANSADVAWAMYLDAWNGCMQGGAWRLQPEKNVWESPILFALEGLEHLLDKESRDLALLSAQENITRRKRITWLAKLVLTDEFDSNVFSAKPGPRYQLETRLRLVRWKAVRVAGQKMSSGTRQYIERSEPVQNWRPFEWMHEAISLLSDADQSDEDPLIPFGGPTVDQTRRGVMSGFAADVFKALLPDVEEQGETQSSEVESRPNSNVNRIALQTLVSIVPREKLLACLSRRQRLIWEDTSTTAPNRLPLPPLPGLTTHRLFSCLGENADEQGLVTARGIEAIGFTSAGETLALPTFLGSDGISQTLILSTSWHESSIVVTDCTLQRANTDLETRDVLRLRERIHAMDKNVSANDLKLAATLFRALAQVVTSYAKINDGQELVPAWPYIAASENGSVYYLIVDGVSRAELGNRAFVRDGGRMLRTVEVPIYEASLWRVGVAISDYLGLHDDVVKFNSAELDVDLNAAALANPARYVLRTQLRKLRGAYADSKIGKKYNDDCLLPATVERTLRLLETFPADTEEPLDQLVHVLAAEAESAGMYLAFRECWKCTDSTFFLKALTGRVLARLPLSIAEALAASDEKAKGLRRDFAGLLCFARRLFTVEVAEHVTALPAWGALRAGIVCTGISVAIDGLLASMRSHGAFERYDHFDFPTDWGIPEAAPQAEEQYIQAADSADTINRSLVRVTLIEQLRRLIRHLGHRLYPNSNSQDRLSDQLVEELRLLAQTVATVEFDDDGADSLLDWPFAILSKQRLDLLNLELLEAVAMIVKQIDKEIGFEIVLVTESTYGYNAQTRRFTDSRNSVREVTSWMISQFPANSKHIEEISNDGRFLRVWSEVFDRKTSKLLSVSALGEPFASIAITKPKLDASVSPNSELGQPRENETVIIAQAADLTDYGITDQDSSQGNSSRSQSEMLAEGHAHQDENAQPSHLKEQDVAASEDSKESETLAPTAISKKAASLDTTAFRKQQIEQWSRRGENSRKDGHVRVALLQADFDLTYTHPFVEASPTNWPFNPKVKETVSKHLKSDPKWKGIYGPLLSAAESPNTAHLWVGLDDDNDKLPSWSEHRRRAILRRVIDSCQAFGVDLLVLPEYSIRSDTIDWLKTYLANNTLSVLAGTYMNVQKNADSNHLTAPLKLLWPLPKGVAHQFIASLVKNGQGSDKNYDALLRGHVLEFSRNKKYRSIALDEFLRPSSEKLGPLFKPDELIKKLEEQIGFEPSANVISHLLANTRLPLKHLLELICSEIFLVSSPANYNHMADDLKVMRRRFGMPTDSNEVFADIESLSDQLSITSDGIRARRSILAVPAATSRSADYWIVGQASFLAAGTATVFCNGIDGKKLVGGSCFIGRGSWTSEEKAIGYISKITPYHGWSKGIYYNDENDALSKKDQAVVIADIDPYNMLEGKPRAQTMPSPLQLVAYLPLVESVDWPRTEANLLRTLSASNLAQNDKSIGKVKLRIHDEESFWCVIEEAKTTFDEQHLKALWSKFSDTDALSLRAKAYTDNGDMQPTTQHSPSGFFSSPAHYDWIDVSLTLEEHEDLPTIVVPPWRGEKT</sequence>
<reference evidence="6 7" key="1">
    <citation type="submission" date="2016-03" db="EMBL/GenBank/DDBJ databases">
        <authorList>
            <person name="Ploux O."/>
        </authorList>
    </citation>
    <scope>NUCLEOTIDE SEQUENCE [LARGE SCALE GENOMIC DNA]</scope>
    <source>
        <strain evidence="6 7">R-45370</strain>
    </source>
</reference>
<feature type="region of interest" description="Disordered" evidence="4">
    <location>
        <begin position="1871"/>
        <end position="1930"/>
    </location>
</feature>
<dbReference type="SMART" id="SM00400">
    <property type="entry name" value="ZnF_CHCC"/>
    <property type="match status" value="1"/>
</dbReference>
<dbReference type="InterPro" id="IPR002694">
    <property type="entry name" value="Znf_CHC2"/>
</dbReference>
<evidence type="ECO:0000256" key="4">
    <source>
        <dbReference type="SAM" id="MobiDB-lite"/>
    </source>
</evidence>
<evidence type="ECO:0000256" key="3">
    <source>
        <dbReference type="ARBA" id="ARBA00022833"/>
    </source>
</evidence>
<dbReference type="GO" id="GO:0008270">
    <property type="term" value="F:zinc ion binding"/>
    <property type="evidence" value="ECO:0007669"/>
    <property type="project" value="UniProtKB-KW"/>
</dbReference>
<evidence type="ECO:0000256" key="2">
    <source>
        <dbReference type="ARBA" id="ARBA00022771"/>
    </source>
</evidence>
<feature type="compositionally biased region" description="Low complexity" evidence="4">
    <location>
        <begin position="1875"/>
        <end position="1887"/>
    </location>
</feature>
<dbReference type="GO" id="GO:0006269">
    <property type="term" value="P:DNA replication, synthesis of primer"/>
    <property type="evidence" value="ECO:0007669"/>
    <property type="project" value="TreeGrafter"/>
</dbReference>
<dbReference type="PROSITE" id="PS50878">
    <property type="entry name" value="RT_POL"/>
    <property type="match status" value="1"/>
</dbReference>
<dbReference type="SUPFAM" id="SSF56731">
    <property type="entry name" value="DNA primase core"/>
    <property type="match status" value="1"/>
</dbReference>
<dbReference type="Proteomes" id="UP000078476">
    <property type="component" value="Unassembled WGS sequence"/>
</dbReference>
<dbReference type="GO" id="GO:0005737">
    <property type="term" value="C:cytoplasm"/>
    <property type="evidence" value="ECO:0007669"/>
    <property type="project" value="TreeGrafter"/>
</dbReference>
<dbReference type="SUPFAM" id="SSF57783">
    <property type="entry name" value="Zinc beta-ribbon"/>
    <property type="match status" value="1"/>
</dbReference>
<proteinExistence type="predicted"/>
<dbReference type="InterPro" id="IPR036977">
    <property type="entry name" value="DNA_primase_Znf_CHC2"/>
</dbReference>
<organism evidence="6 7">
    <name type="scientific">Methylomonas lenta</name>
    <dbReference type="NCBI Taxonomy" id="980561"/>
    <lineage>
        <taxon>Bacteria</taxon>
        <taxon>Pseudomonadati</taxon>
        <taxon>Pseudomonadota</taxon>
        <taxon>Gammaproteobacteria</taxon>
        <taxon>Methylococcales</taxon>
        <taxon>Methylococcaceae</taxon>
        <taxon>Methylomonas</taxon>
    </lineage>
</organism>
<dbReference type="Gene3D" id="3.90.580.10">
    <property type="entry name" value="Zinc finger, CHC2-type domain"/>
    <property type="match status" value="1"/>
</dbReference>
<dbReference type="InterPro" id="IPR034151">
    <property type="entry name" value="TOPRIM_DnaG_bac"/>
</dbReference>
<keyword evidence="2" id="KW-0863">Zinc-finger</keyword>
<dbReference type="RefSeq" id="WP_066976465.1">
    <property type="nucleotide sequence ID" value="NZ_LUUI01000010.1"/>
</dbReference>
<gene>
    <name evidence="6" type="ORF">A1359_19390</name>
</gene>
<dbReference type="STRING" id="980561.A1359_19390"/>
<dbReference type="CDD" id="cd01646">
    <property type="entry name" value="RT_Bac_retron_I"/>
    <property type="match status" value="1"/>
</dbReference>
<dbReference type="PANTHER" id="PTHR30313">
    <property type="entry name" value="DNA PRIMASE"/>
    <property type="match status" value="1"/>
</dbReference>
<evidence type="ECO:0000313" key="7">
    <source>
        <dbReference type="Proteomes" id="UP000078476"/>
    </source>
</evidence>
<dbReference type="InterPro" id="IPR050219">
    <property type="entry name" value="DnaG_primase"/>
</dbReference>
<evidence type="ECO:0000256" key="1">
    <source>
        <dbReference type="ARBA" id="ARBA00022723"/>
    </source>
</evidence>
<dbReference type="CDD" id="cd03364">
    <property type="entry name" value="TOPRIM_DnaG_primases"/>
    <property type="match status" value="1"/>
</dbReference>
<dbReference type="InterPro" id="IPR000477">
    <property type="entry name" value="RT_dom"/>
</dbReference>
<keyword evidence="7" id="KW-1185">Reference proteome</keyword>